<organism evidence="2 3">
    <name type="scientific">Ilyomonas limi</name>
    <dbReference type="NCBI Taxonomy" id="2575867"/>
    <lineage>
        <taxon>Bacteria</taxon>
        <taxon>Pseudomonadati</taxon>
        <taxon>Bacteroidota</taxon>
        <taxon>Chitinophagia</taxon>
        <taxon>Chitinophagales</taxon>
        <taxon>Chitinophagaceae</taxon>
        <taxon>Ilyomonas</taxon>
    </lineage>
</organism>
<name>A0A4U3KSA3_9BACT</name>
<feature type="compositionally biased region" description="Polar residues" evidence="1">
    <location>
        <begin position="1"/>
        <end position="13"/>
    </location>
</feature>
<dbReference type="OrthoDB" id="678582at2"/>
<accession>A0A4U3KSA3</accession>
<evidence type="ECO:0000313" key="2">
    <source>
        <dbReference type="EMBL" id="TKK65238.1"/>
    </source>
</evidence>
<reference evidence="2 3" key="1">
    <citation type="submission" date="2019-05" db="EMBL/GenBank/DDBJ databases">
        <title>Panacibacter sp. strain 17mud1-8 Genome sequencing and assembly.</title>
        <authorList>
            <person name="Chhetri G."/>
        </authorList>
    </citation>
    <scope>NUCLEOTIDE SEQUENCE [LARGE SCALE GENOMIC DNA]</scope>
    <source>
        <strain evidence="2 3">17mud1-8</strain>
    </source>
</reference>
<proteinExistence type="predicted"/>
<comment type="caution">
    <text evidence="2">The sequence shown here is derived from an EMBL/GenBank/DDBJ whole genome shotgun (WGS) entry which is preliminary data.</text>
</comment>
<feature type="compositionally biased region" description="Basic and acidic residues" evidence="1">
    <location>
        <begin position="14"/>
        <end position="30"/>
    </location>
</feature>
<dbReference type="AlphaFoldDB" id="A0A4U3KSA3"/>
<gene>
    <name evidence="2" type="ORF">FC093_20695</name>
</gene>
<feature type="region of interest" description="Disordered" evidence="1">
    <location>
        <begin position="159"/>
        <end position="186"/>
    </location>
</feature>
<feature type="region of interest" description="Disordered" evidence="1">
    <location>
        <begin position="66"/>
        <end position="93"/>
    </location>
</feature>
<feature type="compositionally biased region" description="Basic and acidic residues" evidence="1">
    <location>
        <begin position="175"/>
        <end position="186"/>
    </location>
</feature>
<dbReference type="Proteomes" id="UP000305848">
    <property type="component" value="Unassembled WGS sequence"/>
</dbReference>
<keyword evidence="3" id="KW-1185">Reference proteome</keyword>
<protein>
    <submittedName>
        <fullName evidence="2">Uncharacterized protein</fullName>
    </submittedName>
</protein>
<dbReference type="RefSeq" id="WP_137263723.1">
    <property type="nucleotide sequence ID" value="NZ_SZQL01000023.1"/>
</dbReference>
<dbReference type="EMBL" id="SZQL01000023">
    <property type="protein sequence ID" value="TKK65238.1"/>
    <property type="molecule type" value="Genomic_DNA"/>
</dbReference>
<feature type="region of interest" description="Disordered" evidence="1">
    <location>
        <begin position="1"/>
        <end position="31"/>
    </location>
</feature>
<evidence type="ECO:0000256" key="1">
    <source>
        <dbReference type="SAM" id="MobiDB-lite"/>
    </source>
</evidence>
<sequence>MDNNHNRVNPTPDRTSDVHDSPRDEERLKSETAYIEIPDVSDIPGQEFVHVPGLGELADTTIASADEEGDDIWDESNNMMTKDDLLDGDNESVTQEEKDTLARTFSDLPTQDELNLRQSYVDEHDADGERLNEMSEDAISGHDLDTTIVDADDAMEKIGEEDEENNIYSLGGDAGDGRDMDSTTNG</sequence>
<evidence type="ECO:0000313" key="3">
    <source>
        <dbReference type="Proteomes" id="UP000305848"/>
    </source>
</evidence>